<comment type="function">
    <text evidence="5">Acts as a chaperone.</text>
</comment>
<dbReference type="FunFam" id="1.20.1270.10:FF:000001">
    <property type="entry name" value="Molecular chaperone DnaK"/>
    <property type="match status" value="1"/>
</dbReference>
<feature type="compositionally biased region" description="Low complexity" evidence="8">
    <location>
        <begin position="580"/>
        <end position="594"/>
    </location>
</feature>
<dbReference type="FunFam" id="2.60.34.10:FF:000014">
    <property type="entry name" value="Chaperone protein DnaK HSP70"/>
    <property type="match status" value="1"/>
</dbReference>
<evidence type="ECO:0000256" key="4">
    <source>
        <dbReference type="ARBA" id="ARBA00023186"/>
    </source>
</evidence>
<evidence type="ECO:0000256" key="7">
    <source>
        <dbReference type="SAM" id="Coils"/>
    </source>
</evidence>
<reference evidence="9" key="1">
    <citation type="journal article" date="2020" name="bioRxiv">
        <title>A rank-normalized archaeal taxonomy based on genome phylogeny resolves widespread incomplete and uneven classifications.</title>
        <authorList>
            <person name="Rinke C."/>
            <person name="Chuvochina M."/>
            <person name="Mussig A.J."/>
            <person name="Chaumeil P.-A."/>
            <person name="Waite D.W."/>
            <person name="Whitman W.B."/>
            <person name="Parks D.H."/>
            <person name="Hugenholtz P."/>
        </authorList>
    </citation>
    <scope>NUCLEOTIDE SEQUENCE</scope>
    <source>
        <strain evidence="9">UBA8876</strain>
    </source>
</reference>
<sequence>MAKILGIDLGTTNSCMAVMEGGDAVVLPNAEGSRTTPSVVGFSKKGEKLVGQVAKRQAISNPENTVYSIKRHMGEANYKVTLNGKTYTPQEISAMILQKLKTEAEAYLGETIKQAVITVPAYFNDAQRQATKDAGSIAGLEVLRIINEPTAASLAYGLDKGDVDQKILVYDLGGGTFDVSILELGGGVFEVKSTSGDTHLGGDDFDQRVIDHLLAEFKKTEGIDLSKDKAILQRLKDAAEKAKIELSGVTVTNINLPFLTVGPDGEPKHMDIDLTRAQFQKMTEDLLEKTLVSMRRALSDSKLTPNDLDKVILVGGATRMPAVVELVENFTGKKPYKNINPDEAVAIGAAIQAGVLGGEVKDVLLLDVTPLTLGIETLGGIATPLIQRNTTIPTKKSQIFSTAADNQPSVEIHVLQGERGIASENKTLGRFTLDGIPPAPRGIPQIEVAFDIDANGILHVNAKDLGTGKEQSISIQKPGGLSDAEIERMVKDAELHAEEDKKRKEEVETRNNAEALINAAEKTIKEAGDVATEDQKSKVNAAIEDLKKALEGKDTEEVKAKTEALQEAVYPISTAMYQKAQQEAQQASGEAGSADARGPDETVVDADYEVVDDEKRK</sequence>
<dbReference type="RefSeq" id="WP_011021492.1">
    <property type="nucleotide sequence ID" value="NZ_DUJU01000103.1"/>
</dbReference>
<dbReference type="InterPro" id="IPR029048">
    <property type="entry name" value="HSP70_C_sf"/>
</dbReference>
<gene>
    <name evidence="5 9" type="primary">dnaK</name>
    <name evidence="9" type="ORF">HA338_09035</name>
</gene>
<keyword evidence="2 5" id="KW-0547">Nucleotide-binding</keyword>
<dbReference type="Gene3D" id="3.90.640.10">
    <property type="entry name" value="Actin, Chain A, domain 4"/>
    <property type="match status" value="1"/>
</dbReference>
<dbReference type="NCBIfam" id="NF001413">
    <property type="entry name" value="PRK00290.1"/>
    <property type="match status" value="1"/>
</dbReference>
<evidence type="ECO:0000256" key="2">
    <source>
        <dbReference type="ARBA" id="ARBA00022741"/>
    </source>
</evidence>
<organism evidence="9 10">
    <name type="scientific">Methanosarcina acetivorans</name>
    <dbReference type="NCBI Taxonomy" id="2214"/>
    <lineage>
        <taxon>Archaea</taxon>
        <taxon>Methanobacteriati</taxon>
        <taxon>Methanobacteriota</taxon>
        <taxon>Stenosarchaea group</taxon>
        <taxon>Methanomicrobia</taxon>
        <taxon>Methanosarcinales</taxon>
        <taxon>Methanosarcinaceae</taxon>
        <taxon>Methanosarcina</taxon>
    </lineage>
</organism>
<evidence type="ECO:0000256" key="1">
    <source>
        <dbReference type="ARBA" id="ARBA00007381"/>
    </source>
</evidence>
<dbReference type="Proteomes" id="UP000600774">
    <property type="component" value="Unassembled WGS sequence"/>
</dbReference>
<dbReference type="PANTHER" id="PTHR19375">
    <property type="entry name" value="HEAT SHOCK PROTEIN 70KDA"/>
    <property type="match status" value="1"/>
</dbReference>
<evidence type="ECO:0000256" key="6">
    <source>
        <dbReference type="RuleBase" id="RU003322"/>
    </source>
</evidence>
<evidence type="ECO:0000313" key="9">
    <source>
        <dbReference type="EMBL" id="HIH94172.1"/>
    </source>
</evidence>
<dbReference type="HAMAP" id="MF_00332">
    <property type="entry name" value="DnaK"/>
    <property type="match status" value="1"/>
</dbReference>
<dbReference type="GO" id="GO:0140662">
    <property type="term" value="F:ATP-dependent protein folding chaperone"/>
    <property type="evidence" value="ECO:0007669"/>
    <property type="project" value="InterPro"/>
</dbReference>
<dbReference type="Gene3D" id="3.30.420.40">
    <property type="match status" value="2"/>
</dbReference>
<comment type="caution">
    <text evidence="9">The sequence shown here is derived from an EMBL/GenBank/DDBJ whole genome shotgun (WGS) entry which is preliminary data.</text>
</comment>
<protein>
    <recommendedName>
        <fullName evidence="5">Chaperone protein DnaK</fullName>
    </recommendedName>
    <alternativeName>
        <fullName evidence="5">HSP70</fullName>
    </alternativeName>
    <alternativeName>
        <fullName evidence="5">Heat shock 70 kDa protein</fullName>
    </alternativeName>
    <alternativeName>
        <fullName evidence="5">Heat shock protein 70</fullName>
    </alternativeName>
</protein>
<feature type="compositionally biased region" description="Acidic residues" evidence="8">
    <location>
        <begin position="602"/>
        <end position="617"/>
    </location>
</feature>
<dbReference type="PROSITE" id="PS00297">
    <property type="entry name" value="HSP70_1"/>
    <property type="match status" value="1"/>
</dbReference>
<dbReference type="GO" id="GO:0005524">
    <property type="term" value="F:ATP binding"/>
    <property type="evidence" value="ECO:0007669"/>
    <property type="project" value="UniProtKB-UniRule"/>
</dbReference>
<dbReference type="InterPro" id="IPR043129">
    <property type="entry name" value="ATPase_NBD"/>
</dbReference>
<dbReference type="SUPFAM" id="SSF100920">
    <property type="entry name" value="Heat shock protein 70kD (HSP70), peptide-binding domain"/>
    <property type="match status" value="1"/>
</dbReference>
<dbReference type="Pfam" id="PF00012">
    <property type="entry name" value="HSP70"/>
    <property type="match status" value="1"/>
</dbReference>
<accession>A0A832VYV4</accession>
<feature type="coiled-coil region" evidence="7">
    <location>
        <begin position="490"/>
        <end position="530"/>
    </location>
</feature>
<dbReference type="SUPFAM" id="SSF53067">
    <property type="entry name" value="Actin-like ATPase domain"/>
    <property type="match status" value="2"/>
</dbReference>
<dbReference type="InterPro" id="IPR029047">
    <property type="entry name" value="HSP70_peptide-bd_sf"/>
</dbReference>
<dbReference type="Gene3D" id="2.60.34.10">
    <property type="entry name" value="Substrate Binding Domain Of DNAk, Chain A, domain 1"/>
    <property type="match status" value="1"/>
</dbReference>
<dbReference type="InterPro" id="IPR013126">
    <property type="entry name" value="Hsp_70_fam"/>
</dbReference>
<keyword evidence="4 5" id="KW-0143">Chaperone</keyword>
<dbReference type="PRINTS" id="PR00301">
    <property type="entry name" value="HEATSHOCK70"/>
</dbReference>
<dbReference type="EMBL" id="DUJU01000103">
    <property type="protein sequence ID" value="HIH94172.1"/>
    <property type="molecule type" value="Genomic_DNA"/>
</dbReference>
<evidence type="ECO:0000256" key="3">
    <source>
        <dbReference type="ARBA" id="ARBA00022840"/>
    </source>
</evidence>
<dbReference type="InterPro" id="IPR018181">
    <property type="entry name" value="Heat_shock_70_CS"/>
</dbReference>
<keyword evidence="3 5" id="KW-0067">ATP-binding</keyword>
<dbReference type="FunFam" id="3.90.640.10:FF:000003">
    <property type="entry name" value="Molecular chaperone DnaK"/>
    <property type="match status" value="1"/>
</dbReference>
<proteinExistence type="inferred from homology"/>
<dbReference type="NCBIfam" id="TIGR02350">
    <property type="entry name" value="prok_dnaK"/>
    <property type="match status" value="1"/>
</dbReference>
<dbReference type="InterPro" id="IPR012725">
    <property type="entry name" value="Chaperone_DnaK"/>
</dbReference>
<dbReference type="FunFam" id="3.30.420.40:FF:000071">
    <property type="entry name" value="Molecular chaperone DnaK"/>
    <property type="match status" value="1"/>
</dbReference>
<keyword evidence="7" id="KW-0175">Coiled coil</keyword>
<dbReference type="SUPFAM" id="SSF100934">
    <property type="entry name" value="Heat shock protein 70kD (HSP70), C-terminal subdomain"/>
    <property type="match status" value="1"/>
</dbReference>
<comment type="similarity">
    <text evidence="1 5 6">Belongs to the heat shock protein 70 family.</text>
</comment>
<dbReference type="PROSITE" id="PS01036">
    <property type="entry name" value="HSP70_3"/>
    <property type="match status" value="1"/>
</dbReference>
<dbReference type="CDD" id="cd10234">
    <property type="entry name" value="ASKHA_NBD_HSP70_DnaK-like"/>
    <property type="match status" value="1"/>
</dbReference>
<dbReference type="SMR" id="A0A832VYV4"/>
<feature type="region of interest" description="Disordered" evidence="8">
    <location>
        <begin position="579"/>
        <end position="617"/>
    </location>
</feature>
<name>A0A832VYV4_9EURY</name>
<dbReference type="AlphaFoldDB" id="A0A832VYV4"/>
<evidence type="ECO:0000256" key="5">
    <source>
        <dbReference type="HAMAP-Rule" id="MF_00332"/>
    </source>
</evidence>
<dbReference type="Gene3D" id="1.20.1270.10">
    <property type="match status" value="1"/>
</dbReference>
<evidence type="ECO:0000313" key="10">
    <source>
        <dbReference type="Proteomes" id="UP000600774"/>
    </source>
</evidence>
<dbReference type="GeneID" id="1473366"/>
<dbReference type="GO" id="GO:0051082">
    <property type="term" value="F:unfolded protein binding"/>
    <property type="evidence" value="ECO:0007669"/>
    <property type="project" value="InterPro"/>
</dbReference>
<dbReference type="OMA" id="MGTDWKI"/>
<dbReference type="PROSITE" id="PS00329">
    <property type="entry name" value="HSP70_2"/>
    <property type="match status" value="1"/>
</dbReference>
<evidence type="ECO:0000256" key="8">
    <source>
        <dbReference type="SAM" id="MobiDB-lite"/>
    </source>
</evidence>